<dbReference type="Proteomes" id="UP000504637">
    <property type="component" value="Unplaced"/>
</dbReference>
<dbReference type="RefSeq" id="XP_033457076.1">
    <property type="nucleotide sequence ID" value="XM_033608182.1"/>
</dbReference>
<dbReference type="GeneID" id="54365981"/>
<keyword evidence="2" id="KW-0732">Signal</keyword>
<protein>
    <submittedName>
        <fullName evidence="4">Uncharacterized protein</fullName>
    </submittedName>
</protein>
<feature type="signal peptide" evidence="2">
    <location>
        <begin position="1"/>
        <end position="15"/>
    </location>
</feature>
<organism evidence="4">
    <name type="scientific">Dissoconium aciculare CBS 342.82</name>
    <dbReference type="NCBI Taxonomy" id="1314786"/>
    <lineage>
        <taxon>Eukaryota</taxon>
        <taxon>Fungi</taxon>
        <taxon>Dikarya</taxon>
        <taxon>Ascomycota</taxon>
        <taxon>Pezizomycotina</taxon>
        <taxon>Dothideomycetes</taxon>
        <taxon>Dothideomycetidae</taxon>
        <taxon>Mycosphaerellales</taxon>
        <taxon>Dissoconiaceae</taxon>
        <taxon>Dissoconium</taxon>
    </lineage>
</organism>
<reference evidence="4" key="3">
    <citation type="submission" date="2025-08" db="UniProtKB">
        <authorList>
            <consortium name="RefSeq"/>
        </authorList>
    </citation>
    <scope>IDENTIFICATION</scope>
    <source>
        <strain evidence="4">CBS 342.82</strain>
    </source>
</reference>
<dbReference type="AlphaFoldDB" id="A0A6J3LW92"/>
<feature type="region of interest" description="Disordered" evidence="1">
    <location>
        <begin position="106"/>
        <end position="143"/>
    </location>
</feature>
<proteinExistence type="predicted"/>
<sequence length="161" mass="17653">MLLLLLPLASEVCYCTSPGIAASCGIRSATKRCNWFRKTLWATEVRKPPPSECQDDLNRIDSDVDRWNHGLYGDDGVLEAEVDTRAVEDLVTDRLRRCGIGLERSNGANTGGAENGRRQVEGSGLNRRSVTATARDGDEDYGDEHGMLLMANQVAEVPRTS</sequence>
<keyword evidence="3" id="KW-1185">Reference proteome</keyword>
<accession>A0A6J3LW92</accession>
<name>A0A6J3LW92_9PEZI</name>
<reference evidence="4" key="1">
    <citation type="submission" date="2020-01" db="EMBL/GenBank/DDBJ databases">
        <authorList>
            <consortium name="DOE Joint Genome Institute"/>
            <person name="Haridas S."/>
            <person name="Albert R."/>
            <person name="Binder M."/>
            <person name="Bloem J."/>
            <person name="Labutti K."/>
            <person name="Salamov A."/>
            <person name="Andreopoulos B."/>
            <person name="Baker S.E."/>
            <person name="Barry K."/>
            <person name="Bills G."/>
            <person name="Bluhm B.H."/>
            <person name="Cannon C."/>
            <person name="Castanera R."/>
            <person name="Culley D.E."/>
            <person name="Daum C."/>
            <person name="Ezra D."/>
            <person name="Gonzalez J.B."/>
            <person name="Henrissat B."/>
            <person name="Kuo A."/>
            <person name="Liang C."/>
            <person name="Lipzen A."/>
            <person name="Lutzoni F."/>
            <person name="Magnuson J."/>
            <person name="Mondo S."/>
            <person name="Nolan M."/>
            <person name="Ohm R."/>
            <person name="Pangilinan J."/>
            <person name="Park H.-J."/>
            <person name="Ramirez L."/>
            <person name="Alfaro M."/>
            <person name="Sun H."/>
            <person name="Tritt A."/>
            <person name="Yoshinaga Y."/>
            <person name="Zwiers L.-H."/>
            <person name="Turgeon B.G."/>
            <person name="Goodwin S.B."/>
            <person name="Spatafora J.W."/>
            <person name="Crous P.W."/>
            <person name="Grigoriev I.V."/>
        </authorList>
    </citation>
    <scope>NUCLEOTIDE SEQUENCE</scope>
    <source>
        <strain evidence="4">CBS 342.82</strain>
    </source>
</reference>
<evidence type="ECO:0000256" key="2">
    <source>
        <dbReference type="SAM" id="SignalP"/>
    </source>
</evidence>
<reference evidence="4" key="2">
    <citation type="submission" date="2020-04" db="EMBL/GenBank/DDBJ databases">
        <authorList>
            <consortium name="NCBI Genome Project"/>
        </authorList>
    </citation>
    <scope>NUCLEOTIDE SEQUENCE</scope>
    <source>
        <strain evidence="4">CBS 342.82</strain>
    </source>
</reference>
<feature type="chain" id="PRO_5026961497" evidence="2">
    <location>
        <begin position="16"/>
        <end position="161"/>
    </location>
</feature>
<gene>
    <name evidence="4" type="ORF">K489DRAFT_416370</name>
</gene>
<evidence type="ECO:0000313" key="3">
    <source>
        <dbReference type="Proteomes" id="UP000504637"/>
    </source>
</evidence>
<evidence type="ECO:0000256" key="1">
    <source>
        <dbReference type="SAM" id="MobiDB-lite"/>
    </source>
</evidence>
<evidence type="ECO:0000313" key="4">
    <source>
        <dbReference type="RefSeq" id="XP_033457076.1"/>
    </source>
</evidence>